<dbReference type="GO" id="GO:0042578">
    <property type="term" value="F:phosphoric ester hydrolase activity"/>
    <property type="evidence" value="ECO:0007669"/>
    <property type="project" value="TreeGrafter"/>
</dbReference>
<dbReference type="InterPro" id="IPR016195">
    <property type="entry name" value="Pol/histidinol_Pase-like"/>
</dbReference>
<organism evidence="2 3">
    <name type="scientific">Butyrivibrio hungatei</name>
    <dbReference type="NCBI Taxonomy" id="185008"/>
    <lineage>
        <taxon>Bacteria</taxon>
        <taxon>Bacillati</taxon>
        <taxon>Bacillota</taxon>
        <taxon>Clostridia</taxon>
        <taxon>Lachnospirales</taxon>
        <taxon>Lachnospiraceae</taxon>
        <taxon>Butyrivibrio</taxon>
    </lineage>
</organism>
<sequence>MYHIECDTHTHTIYSRHAYSTIEENVRAASEKGIKLLGSTDHFSSMLFSDYENVKNYQFFFGTNMWPRQFHGVTLLRGCEADIVDMEGHMFGFDNIITKSIVGDEMESPMPLSDMVFRRMDYVIASVHSKRHTVGHSAAENTQMFINALSHPKVLFIGHIGRSGVEFEMDPVLKAVKDMNKALEINEASFSYEGHHQSLCRQVAIRCAELGVKIAVNTDAHMAYEIGNASKALAMLEDIHFPEELIITRTRESFLEALRASGVFTDNIIK</sequence>
<evidence type="ECO:0000259" key="1">
    <source>
        <dbReference type="SMART" id="SM00481"/>
    </source>
</evidence>
<proteinExistence type="predicted"/>
<keyword evidence="3" id="KW-1185">Reference proteome</keyword>
<feature type="domain" description="Polymerase/histidinol phosphatase N-terminal" evidence="1">
    <location>
        <begin position="6"/>
        <end position="85"/>
    </location>
</feature>
<evidence type="ECO:0000313" key="3">
    <source>
        <dbReference type="Proteomes" id="UP000179284"/>
    </source>
</evidence>
<dbReference type="SMART" id="SM00481">
    <property type="entry name" value="POLIIIAc"/>
    <property type="match status" value="1"/>
</dbReference>
<accession>A0A1D9NY74</accession>
<dbReference type="EMBL" id="CP017831">
    <property type="protein sequence ID" value="AOZ95230.1"/>
    <property type="molecule type" value="Genomic_DNA"/>
</dbReference>
<dbReference type="InterPro" id="IPR050243">
    <property type="entry name" value="PHP_phosphatase"/>
</dbReference>
<evidence type="ECO:0000313" key="2">
    <source>
        <dbReference type="EMBL" id="AOZ95230.1"/>
    </source>
</evidence>
<dbReference type="InterPro" id="IPR003141">
    <property type="entry name" value="Pol/His_phosphatase_N"/>
</dbReference>
<dbReference type="SUPFAM" id="SSF89550">
    <property type="entry name" value="PHP domain-like"/>
    <property type="match status" value="1"/>
</dbReference>
<dbReference type="GO" id="GO:0008270">
    <property type="term" value="F:zinc ion binding"/>
    <property type="evidence" value="ECO:0007669"/>
    <property type="project" value="TreeGrafter"/>
</dbReference>
<reference evidence="3" key="1">
    <citation type="submission" date="2016-10" db="EMBL/GenBank/DDBJ databases">
        <title>The complete genome sequence of the rumen bacterium Butyrivibrio hungatei MB2003.</title>
        <authorList>
            <person name="Palevich N."/>
            <person name="Kelly W.J."/>
            <person name="Leahy S.C."/>
            <person name="Altermann E."/>
            <person name="Rakonjac J."/>
            <person name="Attwood G.T."/>
        </authorList>
    </citation>
    <scope>NUCLEOTIDE SEQUENCE [LARGE SCALE GENOMIC DNA]</scope>
    <source>
        <strain evidence="3">MB2003</strain>
    </source>
</reference>
<dbReference type="KEGG" id="bhu:bhn_I0194"/>
<protein>
    <submittedName>
        <fullName evidence="2">PHP domain-containing protein</fullName>
    </submittedName>
</protein>
<gene>
    <name evidence="2" type="ORF">bhn_I0194</name>
</gene>
<dbReference type="InterPro" id="IPR004013">
    <property type="entry name" value="PHP_dom"/>
</dbReference>
<dbReference type="GO" id="GO:0005829">
    <property type="term" value="C:cytosol"/>
    <property type="evidence" value="ECO:0007669"/>
    <property type="project" value="TreeGrafter"/>
</dbReference>
<dbReference type="AlphaFoldDB" id="A0A1D9NY74"/>
<dbReference type="OrthoDB" id="9808747at2"/>
<dbReference type="RefSeq" id="WP_071175039.1">
    <property type="nucleotide sequence ID" value="NZ_CP017831.1"/>
</dbReference>
<dbReference type="Proteomes" id="UP000179284">
    <property type="component" value="Chromosome I"/>
</dbReference>
<dbReference type="PANTHER" id="PTHR36928">
    <property type="entry name" value="PHOSPHATASE YCDX-RELATED"/>
    <property type="match status" value="1"/>
</dbReference>
<dbReference type="Gene3D" id="3.20.20.140">
    <property type="entry name" value="Metal-dependent hydrolases"/>
    <property type="match status" value="1"/>
</dbReference>
<dbReference type="Pfam" id="PF02811">
    <property type="entry name" value="PHP"/>
    <property type="match status" value="1"/>
</dbReference>
<dbReference type="PANTHER" id="PTHR36928:SF1">
    <property type="entry name" value="PHOSPHATASE YCDX-RELATED"/>
    <property type="match status" value="1"/>
</dbReference>
<name>A0A1D9NY74_9FIRM</name>
<dbReference type="CDD" id="cd07437">
    <property type="entry name" value="PHP_HisPPase_Ycdx_like"/>
    <property type="match status" value="1"/>
</dbReference>